<keyword evidence="6" id="KW-0804">Transcription</keyword>
<dbReference type="InterPro" id="IPR036236">
    <property type="entry name" value="Znf_C2H2_sf"/>
</dbReference>
<reference evidence="11" key="1">
    <citation type="submission" date="2020-05" db="UniProtKB">
        <authorList>
            <consortium name="EnsemblMetazoa"/>
        </authorList>
    </citation>
    <scope>IDENTIFICATION</scope>
    <source>
        <strain evidence="11">Yale</strain>
    </source>
</reference>
<sequence>MNSREKVCGQCGVKHTQQNRIITDSCNHQKCRHCFIEEENHCQQCAAIGQTLTHTEPLISTAVLSGKDTQNNVKKNKKTELFTHIEKVTEAGITKYRCTECNKIFNSRSQKYYHLSCNKEQQQRLHKCEKCQKVFAKISHLKYHLESHTSTEWRCLQCSKVFGNRLILRKHEKIHDEKMQSITCLHCGINYRSKASLATHVAAKHNKLLAHGCSQCDKSYASKSMLQQHLLTHQTKRYCCTVCGKGFPRNSSLKSHFKRHSKIVVYQCSRCWRNFTDLASFRRHNKQHQNSLKYRCIHCDTTILRKDNMLRHVRVFHSNSTVDQSIEIIKLHPVIAIHENCEANGTSNEEFHKGKGTQSPKTIENSSVIKCIGNVEPVRVPYTCELRKTDNVKLVNERNGESHLETITEQYEYRHKMPKKLFNIELYRRILEDDESNNDNKVSYMPSERPNNLTINSDGNVNHQPIEEKRKLHWRKNFKYNYELTEF</sequence>
<accession>A0A1B0GGJ5</accession>
<evidence type="ECO:0000256" key="5">
    <source>
        <dbReference type="ARBA" id="ARBA00023015"/>
    </source>
</evidence>
<dbReference type="PANTHER" id="PTHR24399:SF31">
    <property type="entry name" value="ZINC FINGER PROTEIN PLAGL1"/>
    <property type="match status" value="1"/>
</dbReference>
<keyword evidence="4" id="KW-0862">Zinc</keyword>
<dbReference type="GO" id="GO:0008270">
    <property type="term" value="F:zinc ion binding"/>
    <property type="evidence" value="ECO:0007669"/>
    <property type="project" value="UniProtKB-KW"/>
</dbReference>
<dbReference type="GO" id="GO:0002682">
    <property type="term" value="P:regulation of immune system process"/>
    <property type="evidence" value="ECO:0007669"/>
    <property type="project" value="TreeGrafter"/>
</dbReference>
<name>A0A1B0GGJ5_GLOMM</name>
<comment type="subcellular location">
    <subcellularLocation>
        <location evidence="1">Nucleus</location>
    </subcellularLocation>
</comment>
<dbReference type="VEuPathDB" id="VectorBase:GMOY013089"/>
<feature type="domain" description="C2H2-type" evidence="10">
    <location>
        <begin position="153"/>
        <end position="180"/>
    </location>
</feature>
<keyword evidence="3" id="KW-0677">Repeat</keyword>
<dbReference type="GO" id="GO:0005654">
    <property type="term" value="C:nucleoplasm"/>
    <property type="evidence" value="ECO:0007669"/>
    <property type="project" value="TreeGrafter"/>
</dbReference>
<dbReference type="GO" id="GO:0000978">
    <property type="term" value="F:RNA polymerase II cis-regulatory region sequence-specific DNA binding"/>
    <property type="evidence" value="ECO:0007669"/>
    <property type="project" value="TreeGrafter"/>
</dbReference>
<protein>
    <recommendedName>
        <fullName evidence="10">C2H2-type domain-containing protein</fullName>
    </recommendedName>
</protein>
<feature type="compositionally biased region" description="Polar residues" evidence="9">
    <location>
        <begin position="449"/>
        <end position="462"/>
    </location>
</feature>
<keyword evidence="2" id="KW-0479">Metal-binding</keyword>
<feature type="domain" description="C2H2-type" evidence="10">
    <location>
        <begin position="238"/>
        <end position="261"/>
    </location>
</feature>
<dbReference type="Gene3D" id="3.30.160.60">
    <property type="entry name" value="Classic Zinc Finger"/>
    <property type="match status" value="4"/>
</dbReference>
<dbReference type="Proteomes" id="UP000092444">
    <property type="component" value="Unassembled WGS sequence"/>
</dbReference>
<evidence type="ECO:0000256" key="4">
    <source>
        <dbReference type="ARBA" id="ARBA00022833"/>
    </source>
</evidence>
<evidence type="ECO:0000256" key="1">
    <source>
        <dbReference type="ARBA" id="ARBA00004123"/>
    </source>
</evidence>
<dbReference type="PROSITE" id="PS00028">
    <property type="entry name" value="ZINC_FINGER_C2H2_1"/>
    <property type="match status" value="6"/>
</dbReference>
<feature type="domain" description="C2H2-type" evidence="10">
    <location>
        <begin position="211"/>
        <end position="238"/>
    </location>
</feature>
<evidence type="ECO:0000256" key="8">
    <source>
        <dbReference type="PROSITE-ProRule" id="PRU00042"/>
    </source>
</evidence>
<dbReference type="GO" id="GO:0001228">
    <property type="term" value="F:DNA-binding transcription activator activity, RNA polymerase II-specific"/>
    <property type="evidence" value="ECO:0007669"/>
    <property type="project" value="TreeGrafter"/>
</dbReference>
<feature type="region of interest" description="Disordered" evidence="9">
    <location>
        <begin position="436"/>
        <end position="462"/>
    </location>
</feature>
<dbReference type="Pfam" id="PF00096">
    <property type="entry name" value="zf-C2H2"/>
    <property type="match status" value="3"/>
</dbReference>
<dbReference type="EnsemblMetazoa" id="GMOY013089-RA">
    <property type="protein sequence ID" value="GMOY013089-PA"/>
    <property type="gene ID" value="GMOY013089"/>
</dbReference>
<dbReference type="EMBL" id="CCAG010001986">
    <property type="status" value="NOT_ANNOTATED_CDS"/>
    <property type="molecule type" value="Genomic_DNA"/>
</dbReference>
<evidence type="ECO:0000313" key="12">
    <source>
        <dbReference type="Proteomes" id="UP000092444"/>
    </source>
</evidence>
<feature type="domain" description="C2H2-type" evidence="10">
    <location>
        <begin position="266"/>
        <end position="293"/>
    </location>
</feature>
<evidence type="ECO:0000259" key="10">
    <source>
        <dbReference type="PROSITE" id="PS50157"/>
    </source>
</evidence>
<dbReference type="STRING" id="37546.A0A1B0GGJ5"/>
<evidence type="ECO:0000313" key="11">
    <source>
        <dbReference type="EnsemblMetazoa" id="GMOY013089-PA"/>
    </source>
</evidence>
<evidence type="ECO:0000256" key="7">
    <source>
        <dbReference type="ARBA" id="ARBA00023242"/>
    </source>
</evidence>
<evidence type="ECO:0000256" key="2">
    <source>
        <dbReference type="ARBA" id="ARBA00022723"/>
    </source>
</evidence>
<feature type="domain" description="C2H2-type" evidence="10">
    <location>
        <begin position="126"/>
        <end position="153"/>
    </location>
</feature>
<keyword evidence="7" id="KW-0539">Nucleus</keyword>
<feature type="domain" description="C2H2-type" evidence="10">
    <location>
        <begin position="96"/>
        <end position="123"/>
    </location>
</feature>
<dbReference type="SMART" id="SM00355">
    <property type="entry name" value="ZnF_C2H2"/>
    <property type="match status" value="8"/>
</dbReference>
<evidence type="ECO:0000256" key="6">
    <source>
        <dbReference type="ARBA" id="ARBA00023163"/>
    </source>
</evidence>
<evidence type="ECO:0000256" key="3">
    <source>
        <dbReference type="ARBA" id="ARBA00022737"/>
    </source>
</evidence>
<dbReference type="AlphaFoldDB" id="A0A1B0GGJ5"/>
<dbReference type="GO" id="GO:0001817">
    <property type="term" value="P:regulation of cytokine production"/>
    <property type="evidence" value="ECO:0007669"/>
    <property type="project" value="TreeGrafter"/>
</dbReference>
<keyword evidence="12" id="KW-1185">Reference proteome</keyword>
<proteinExistence type="predicted"/>
<dbReference type="SUPFAM" id="SSF57667">
    <property type="entry name" value="beta-beta-alpha zinc fingers"/>
    <property type="match status" value="4"/>
</dbReference>
<dbReference type="InterPro" id="IPR013087">
    <property type="entry name" value="Znf_C2H2_type"/>
</dbReference>
<feature type="domain" description="C2H2-type" evidence="10">
    <location>
        <begin position="294"/>
        <end position="322"/>
    </location>
</feature>
<dbReference type="PANTHER" id="PTHR24399">
    <property type="entry name" value="ZINC FINGER AND BTB DOMAIN-CONTAINING"/>
    <property type="match status" value="1"/>
</dbReference>
<keyword evidence="8" id="KW-0863">Zinc-finger</keyword>
<dbReference type="PROSITE" id="PS50157">
    <property type="entry name" value="ZINC_FINGER_C2H2_2"/>
    <property type="match status" value="7"/>
</dbReference>
<dbReference type="GO" id="GO:0001227">
    <property type="term" value="F:DNA-binding transcription repressor activity, RNA polymerase II-specific"/>
    <property type="evidence" value="ECO:0007669"/>
    <property type="project" value="TreeGrafter"/>
</dbReference>
<keyword evidence="5" id="KW-0805">Transcription regulation</keyword>
<organism evidence="11 12">
    <name type="scientific">Glossina morsitans morsitans</name>
    <name type="common">Savannah tsetse fly</name>
    <dbReference type="NCBI Taxonomy" id="37546"/>
    <lineage>
        <taxon>Eukaryota</taxon>
        <taxon>Metazoa</taxon>
        <taxon>Ecdysozoa</taxon>
        <taxon>Arthropoda</taxon>
        <taxon>Hexapoda</taxon>
        <taxon>Insecta</taxon>
        <taxon>Pterygota</taxon>
        <taxon>Neoptera</taxon>
        <taxon>Endopterygota</taxon>
        <taxon>Diptera</taxon>
        <taxon>Brachycera</taxon>
        <taxon>Muscomorpha</taxon>
        <taxon>Hippoboscoidea</taxon>
        <taxon>Glossinidae</taxon>
        <taxon>Glossina</taxon>
    </lineage>
</organism>
<evidence type="ECO:0000256" key="9">
    <source>
        <dbReference type="SAM" id="MobiDB-lite"/>
    </source>
</evidence>